<accession>A0A0J8GHK3</accession>
<sequence>MISTAFRKKFDFIFIAKQAFVIWAIKMGGCTKEQAGKSAAAGII</sequence>
<dbReference type="AlphaFoldDB" id="A0A0J8GHK3"/>
<name>A0A0J8GHK3_9LIST</name>
<organism evidence="1 2">
    <name type="scientific">Listeria fleischmannii 1991</name>
    <dbReference type="NCBI Taxonomy" id="1430899"/>
    <lineage>
        <taxon>Bacteria</taxon>
        <taxon>Bacillati</taxon>
        <taxon>Bacillota</taxon>
        <taxon>Bacilli</taxon>
        <taxon>Bacillales</taxon>
        <taxon>Listeriaceae</taxon>
        <taxon>Listeria</taxon>
    </lineage>
</organism>
<dbReference type="EMBL" id="AZHO01000011">
    <property type="protein sequence ID" value="KMT60223.1"/>
    <property type="molecule type" value="Genomic_DNA"/>
</dbReference>
<evidence type="ECO:0000313" key="2">
    <source>
        <dbReference type="Proteomes" id="UP000052258"/>
    </source>
</evidence>
<protein>
    <submittedName>
        <fullName evidence="1">Uncharacterized protein</fullName>
    </submittedName>
</protein>
<comment type="caution">
    <text evidence="1">The sequence shown here is derived from an EMBL/GenBank/DDBJ whole genome shotgun (WGS) entry which is preliminary data.</text>
</comment>
<dbReference type="Proteomes" id="UP000052258">
    <property type="component" value="Unassembled WGS sequence"/>
</dbReference>
<evidence type="ECO:0000313" key="1">
    <source>
        <dbReference type="EMBL" id="KMT60223.1"/>
    </source>
</evidence>
<gene>
    <name evidence="1" type="ORF">X560_1149</name>
</gene>
<reference evidence="1 2" key="1">
    <citation type="journal article" date="2015" name="Genome Biol. Evol.">
        <title>Comparative Genomics of Listeria Sensu Lato: Genus-Wide Differences in Evolutionary Dynamics and the Progressive Gain of Complex, Potentially Pathogenicity-Related Traits through Lateral Gene Transfer.</title>
        <authorList>
            <person name="Chiara M."/>
            <person name="Caruso M."/>
            <person name="D'Erchia A.M."/>
            <person name="Manzari C."/>
            <person name="Fraccalvieri R."/>
            <person name="Goffredo E."/>
            <person name="Latorre L."/>
            <person name="Miccolupo A."/>
            <person name="Padalino I."/>
            <person name="Santagada G."/>
            <person name="Chiocco D."/>
            <person name="Pesole G."/>
            <person name="Horner D.S."/>
            <person name="Parisi A."/>
        </authorList>
    </citation>
    <scope>NUCLEOTIDE SEQUENCE [LARGE SCALE GENOMIC DNA]</scope>
    <source>
        <strain evidence="1 2">1991</strain>
    </source>
</reference>
<keyword evidence="2" id="KW-1185">Reference proteome</keyword>
<dbReference type="PATRIC" id="fig|1430899.3.peg.1184"/>
<proteinExistence type="predicted"/>